<sequence length="292" mass="31478">MTDTTTARTSGWKAFWNRGGWWKAFGLAVVYLAVYQLLPFTALPFTQGVVDPRDVFATPGSVFVALALPVVLGSVVLLAFAWSIGWLPKPLFARQPVTGRWWMWIAPVVVAIPILLRLFGIDYGAYSAGVIAMTFVAGAFIGLSEELLTRGLAVTLLRRCGYNEWVVAALSTLIFAVLHSVNLFTGQSIATVGFTLLYTFAFGILMYLTLRVTGNLIWPIILHALTDPTTFLASGGIDETNAASQNPLLALAGPATFLLIAAGFVLLIFIRGNAHGHASAEEAERDSQPTTA</sequence>
<evidence type="ECO:0000313" key="4">
    <source>
        <dbReference type="Proteomes" id="UP000325243"/>
    </source>
</evidence>
<dbReference type="InterPro" id="IPR003675">
    <property type="entry name" value="Rce1/LyrA-like_dom"/>
</dbReference>
<keyword evidence="3" id="KW-0482">Metalloprotease</keyword>
<feature type="transmembrane region" description="Helical" evidence="1">
    <location>
        <begin position="21"/>
        <end position="42"/>
    </location>
</feature>
<dbReference type="GO" id="GO:0006508">
    <property type="term" value="P:proteolysis"/>
    <property type="evidence" value="ECO:0007669"/>
    <property type="project" value="UniProtKB-KW"/>
</dbReference>
<proteinExistence type="predicted"/>
<keyword evidence="3" id="KW-0645">Protease</keyword>
<feature type="transmembrane region" description="Helical" evidence="1">
    <location>
        <begin position="216"/>
        <end position="237"/>
    </location>
</feature>
<feature type="transmembrane region" description="Helical" evidence="1">
    <location>
        <begin position="249"/>
        <end position="270"/>
    </location>
</feature>
<feature type="transmembrane region" description="Helical" evidence="1">
    <location>
        <begin position="125"/>
        <end position="144"/>
    </location>
</feature>
<name>A0A5S4VFW1_9MICO</name>
<dbReference type="GO" id="GO:0080120">
    <property type="term" value="P:CAAX-box protein maturation"/>
    <property type="evidence" value="ECO:0007669"/>
    <property type="project" value="UniProtKB-ARBA"/>
</dbReference>
<organism evidence="3 4">
    <name type="scientific">Agromyces mariniharenae</name>
    <dbReference type="NCBI Taxonomy" id="2604423"/>
    <lineage>
        <taxon>Bacteria</taxon>
        <taxon>Bacillati</taxon>
        <taxon>Actinomycetota</taxon>
        <taxon>Actinomycetes</taxon>
        <taxon>Micrococcales</taxon>
        <taxon>Microbacteriaceae</taxon>
        <taxon>Agromyces</taxon>
    </lineage>
</organism>
<keyword evidence="1" id="KW-1133">Transmembrane helix</keyword>
<dbReference type="GO" id="GO:0004175">
    <property type="term" value="F:endopeptidase activity"/>
    <property type="evidence" value="ECO:0007669"/>
    <property type="project" value="UniProtKB-ARBA"/>
</dbReference>
<dbReference type="InterPro" id="IPR052710">
    <property type="entry name" value="CAAX_protease"/>
</dbReference>
<evidence type="ECO:0000259" key="2">
    <source>
        <dbReference type="Pfam" id="PF02517"/>
    </source>
</evidence>
<reference evidence="3 4" key="1">
    <citation type="submission" date="2019-08" db="EMBL/GenBank/DDBJ databases">
        <authorList>
            <person name="Hu J."/>
        </authorList>
    </citation>
    <scope>NUCLEOTIDE SEQUENCE [LARGE SCALE GENOMIC DNA]</scope>
    <source>
        <strain evidence="3 4">NEAU-184</strain>
    </source>
</reference>
<protein>
    <submittedName>
        <fullName evidence="3">CPBP family intramembrane metalloprotease</fullName>
    </submittedName>
</protein>
<dbReference type="PANTHER" id="PTHR36435:SF1">
    <property type="entry name" value="CAAX AMINO TERMINAL PROTEASE FAMILY PROTEIN"/>
    <property type="match status" value="1"/>
</dbReference>
<keyword evidence="4" id="KW-1185">Reference proteome</keyword>
<feature type="transmembrane region" description="Helical" evidence="1">
    <location>
        <begin position="189"/>
        <end position="209"/>
    </location>
</feature>
<feature type="transmembrane region" description="Helical" evidence="1">
    <location>
        <begin position="99"/>
        <end position="119"/>
    </location>
</feature>
<dbReference type="EMBL" id="VSSB01000001">
    <property type="protein sequence ID" value="TYL52935.1"/>
    <property type="molecule type" value="Genomic_DNA"/>
</dbReference>
<feature type="transmembrane region" description="Helical" evidence="1">
    <location>
        <begin position="62"/>
        <end position="87"/>
    </location>
</feature>
<evidence type="ECO:0000313" key="3">
    <source>
        <dbReference type="EMBL" id="TYL52935.1"/>
    </source>
</evidence>
<feature type="transmembrane region" description="Helical" evidence="1">
    <location>
        <begin position="165"/>
        <end position="183"/>
    </location>
</feature>
<comment type="caution">
    <text evidence="3">The sequence shown here is derived from an EMBL/GenBank/DDBJ whole genome shotgun (WGS) entry which is preliminary data.</text>
</comment>
<keyword evidence="1" id="KW-0812">Transmembrane</keyword>
<feature type="domain" description="CAAX prenyl protease 2/Lysostaphin resistance protein A-like" evidence="2">
    <location>
        <begin position="130"/>
        <end position="227"/>
    </location>
</feature>
<keyword evidence="1" id="KW-0472">Membrane</keyword>
<keyword evidence="3" id="KW-0378">Hydrolase</keyword>
<dbReference type="RefSeq" id="WP_148732398.1">
    <property type="nucleotide sequence ID" value="NZ_VSSB01000001.1"/>
</dbReference>
<dbReference type="GO" id="GO:0008237">
    <property type="term" value="F:metallopeptidase activity"/>
    <property type="evidence" value="ECO:0007669"/>
    <property type="project" value="UniProtKB-KW"/>
</dbReference>
<gene>
    <name evidence="3" type="ORF">FYC51_04170</name>
</gene>
<evidence type="ECO:0000256" key="1">
    <source>
        <dbReference type="SAM" id="Phobius"/>
    </source>
</evidence>
<dbReference type="Pfam" id="PF02517">
    <property type="entry name" value="Rce1-like"/>
    <property type="match status" value="1"/>
</dbReference>
<dbReference type="AlphaFoldDB" id="A0A5S4VFW1"/>
<dbReference type="Proteomes" id="UP000325243">
    <property type="component" value="Unassembled WGS sequence"/>
</dbReference>
<accession>A0A5S4VFW1</accession>
<dbReference type="PANTHER" id="PTHR36435">
    <property type="entry name" value="SLR1288 PROTEIN"/>
    <property type="match status" value="1"/>
</dbReference>